<dbReference type="Pfam" id="PF00172">
    <property type="entry name" value="Zn_clus"/>
    <property type="match status" value="1"/>
</dbReference>
<evidence type="ECO:0000256" key="5">
    <source>
        <dbReference type="ARBA" id="ARBA00023242"/>
    </source>
</evidence>
<dbReference type="OrthoDB" id="5392779at2759"/>
<keyword evidence="5" id="KW-0539">Nucleus</keyword>
<dbReference type="GO" id="GO:0008270">
    <property type="term" value="F:zinc ion binding"/>
    <property type="evidence" value="ECO:0007669"/>
    <property type="project" value="InterPro"/>
</dbReference>
<dbReference type="PROSITE" id="PS00463">
    <property type="entry name" value="ZN2_CY6_FUNGAL_1"/>
    <property type="match status" value="1"/>
</dbReference>
<keyword evidence="1" id="KW-0479">Metal-binding</keyword>
<evidence type="ECO:0000313" key="9">
    <source>
        <dbReference type="Proteomes" id="UP000249789"/>
    </source>
</evidence>
<evidence type="ECO:0000313" key="8">
    <source>
        <dbReference type="EMBL" id="RAK79448.1"/>
    </source>
</evidence>
<proteinExistence type="predicted"/>
<feature type="region of interest" description="Disordered" evidence="6">
    <location>
        <begin position="664"/>
        <end position="747"/>
    </location>
</feature>
<evidence type="ECO:0000256" key="4">
    <source>
        <dbReference type="ARBA" id="ARBA00023163"/>
    </source>
</evidence>
<dbReference type="GeneID" id="63861434"/>
<dbReference type="Gene3D" id="4.10.240.10">
    <property type="entry name" value="Zn(2)-C6 fungal-type DNA-binding domain"/>
    <property type="match status" value="1"/>
</dbReference>
<gene>
    <name evidence="8" type="ORF">BO72DRAFT_44563</name>
</gene>
<evidence type="ECO:0000259" key="7">
    <source>
        <dbReference type="PROSITE" id="PS50048"/>
    </source>
</evidence>
<organism evidence="8 9">
    <name type="scientific">Aspergillus fijiensis CBS 313.89</name>
    <dbReference type="NCBI Taxonomy" id="1448319"/>
    <lineage>
        <taxon>Eukaryota</taxon>
        <taxon>Fungi</taxon>
        <taxon>Dikarya</taxon>
        <taxon>Ascomycota</taxon>
        <taxon>Pezizomycotina</taxon>
        <taxon>Eurotiomycetes</taxon>
        <taxon>Eurotiomycetidae</taxon>
        <taxon>Eurotiales</taxon>
        <taxon>Aspergillaceae</taxon>
        <taxon>Aspergillus</taxon>
    </lineage>
</organism>
<evidence type="ECO:0000256" key="6">
    <source>
        <dbReference type="SAM" id="MobiDB-lite"/>
    </source>
</evidence>
<feature type="region of interest" description="Disordered" evidence="6">
    <location>
        <begin position="98"/>
        <end position="143"/>
    </location>
</feature>
<keyword evidence="2" id="KW-0805">Transcription regulation</keyword>
<feature type="compositionally biased region" description="Polar residues" evidence="6">
    <location>
        <begin position="668"/>
        <end position="687"/>
    </location>
</feature>
<dbReference type="GO" id="GO:0006351">
    <property type="term" value="P:DNA-templated transcription"/>
    <property type="evidence" value="ECO:0007669"/>
    <property type="project" value="InterPro"/>
</dbReference>
<dbReference type="Proteomes" id="UP000249789">
    <property type="component" value="Unassembled WGS sequence"/>
</dbReference>
<accession>A0A8G1RW91</accession>
<feature type="compositionally biased region" description="Polar residues" evidence="6">
    <location>
        <begin position="699"/>
        <end position="718"/>
    </location>
</feature>
<dbReference type="SMART" id="SM00066">
    <property type="entry name" value="GAL4"/>
    <property type="match status" value="1"/>
</dbReference>
<reference evidence="8 9" key="1">
    <citation type="submission" date="2018-02" db="EMBL/GenBank/DDBJ databases">
        <title>The genomes of Aspergillus section Nigri reveals drivers in fungal speciation.</title>
        <authorList>
            <consortium name="DOE Joint Genome Institute"/>
            <person name="Vesth T.C."/>
            <person name="Nybo J."/>
            <person name="Theobald S."/>
            <person name="Brandl J."/>
            <person name="Frisvad J.C."/>
            <person name="Nielsen K.F."/>
            <person name="Lyhne E.K."/>
            <person name="Kogle M.E."/>
            <person name="Kuo A."/>
            <person name="Riley R."/>
            <person name="Clum A."/>
            <person name="Nolan M."/>
            <person name="Lipzen A."/>
            <person name="Salamov A."/>
            <person name="Henrissat B."/>
            <person name="Wiebenga A."/>
            <person name="De vries R.P."/>
            <person name="Grigoriev I.V."/>
            <person name="Mortensen U.H."/>
            <person name="Andersen M.R."/>
            <person name="Baker S.E."/>
        </authorList>
    </citation>
    <scope>NUCLEOTIDE SEQUENCE [LARGE SCALE GENOMIC DNA]</scope>
    <source>
        <strain evidence="8 9">CBS 313.89</strain>
    </source>
</reference>
<evidence type="ECO:0000256" key="1">
    <source>
        <dbReference type="ARBA" id="ARBA00022723"/>
    </source>
</evidence>
<feature type="compositionally biased region" description="Polar residues" evidence="6">
    <location>
        <begin position="98"/>
        <end position="131"/>
    </location>
</feature>
<keyword evidence="4" id="KW-0804">Transcription</keyword>
<dbReference type="InterPro" id="IPR007219">
    <property type="entry name" value="XnlR_reg_dom"/>
</dbReference>
<feature type="compositionally biased region" description="Low complexity" evidence="6">
    <location>
        <begin position="732"/>
        <end position="745"/>
    </location>
</feature>
<feature type="domain" description="Zn(2)-C6 fungal-type" evidence="7">
    <location>
        <begin position="23"/>
        <end position="56"/>
    </location>
</feature>
<dbReference type="CDD" id="cd12148">
    <property type="entry name" value="fungal_TF_MHR"/>
    <property type="match status" value="1"/>
</dbReference>
<dbReference type="EMBL" id="KZ824633">
    <property type="protein sequence ID" value="RAK79448.1"/>
    <property type="molecule type" value="Genomic_DNA"/>
</dbReference>
<dbReference type="RefSeq" id="XP_040803458.1">
    <property type="nucleotide sequence ID" value="XM_040944101.1"/>
</dbReference>
<sequence length="775" mass="86206">MVAETREARLTGHRRRVRKGTHSCRECRRRKIRCQFATSTDSVCVTCSARGTPCVSQDLVEIDTDKSPSPPRQDGEIVDRLKRLEGIVQNLAGEIRGLSNSLTTNGRSASSESSQRTTLPPSRGARSNTHTTIDDVPSSGTVEETPMGAMLGIRDILDTPQPSQVERPVHNPRYRKHERLRITLFDLLPPPEVTMALVVASPGATLVSTFFHTSEEISQGRFQKLTAIAMHSFRESHPIVLAKRLLQLAICVQQLPPECNCLSLENQTSLKGAAAENVTTVVELVTSRDDLVHSPDGVECLVLLALFQLNAGSLRRSWLTARRAINVSQLLDLRNRIQTHVPTHDKTVPPAMGVSPRWLWYRVVFFDRYLSLLLGRPPDLQDNSFADFTSSNSPDTKMERLEKTQTVLTGRILERNAMIKKDDHAAFSLTHLIDGKLDTTAEEMGLEWWNLPSIKKQDLTSSSHVLLQIHHHTLKLYLHLHYLLRRESSFSSGRQGGRYDHSRASCATSARSILRLFSPYRTLHPSAAACRHVDHSALIAAMTLLLGYVADRPPHLEAGHPNPDAQRRDDLQLAQSARDRLHLVAETCKDKISRDFAALIARLVPLVLSRDSGFSRRGLVFGGDPERPWITFYVPYLGTIYVRPWALNSINVSIDRVVTTLSEAKPGTNPQESSYDINWPAMSSSGSARPVEDPDLVPKTTTRPDLSSTRQAEDTISQDAPGDVLQADDDSSAASEPSAPPFFDADLSPEIWPLQGIETSFWELLQQGISDDFST</sequence>
<dbReference type="PROSITE" id="PS50048">
    <property type="entry name" value="ZN2_CY6_FUNGAL_2"/>
    <property type="match status" value="1"/>
</dbReference>
<dbReference type="AlphaFoldDB" id="A0A8G1RW91"/>
<dbReference type="InterPro" id="IPR001138">
    <property type="entry name" value="Zn2Cys6_DnaBD"/>
</dbReference>
<dbReference type="SMART" id="SM00906">
    <property type="entry name" value="Fungal_trans"/>
    <property type="match status" value="1"/>
</dbReference>
<dbReference type="GO" id="GO:0003677">
    <property type="term" value="F:DNA binding"/>
    <property type="evidence" value="ECO:0007669"/>
    <property type="project" value="UniProtKB-KW"/>
</dbReference>
<name>A0A8G1RW91_9EURO</name>
<dbReference type="VEuPathDB" id="FungiDB:BO72DRAFT_44563"/>
<evidence type="ECO:0000256" key="2">
    <source>
        <dbReference type="ARBA" id="ARBA00023015"/>
    </source>
</evidence>
<dbReference type="InterPro" id="IPR036864">
    <property type="entry name" value="Zn2-C6_fun-type_DNA-bd_sf"/>
</dbReference>
<keyword evidence="9" id="KW-1185">Reference proteome</keyword>
<dbReference type="GO" id="GO:0000981">
    <property type="term" value="F:DNA-binding transcription factor activity, RNA polymerase II-specific"/>
    <property type="evidence" value="ECO:0007669"/>
    <property type="project" value="InterPro"/>
</dbReference>
<dbReference type="PANTHER" id="PTHR47840">
    <property type="entry name" value="ZN(II)2CYS6 TRANSCRIPTION FACTOR (EUROFUNG)-RELATED"/>
    <property type="match status" value="1"/>
</dbReference>
<dbReference type="CDD" id="cd00067">
    <property type="entry name" value="GAL4"/>
    <property type="match status" value="1"/>
</dbReference>
<keyword evidence="3" id="KW-0238">DNA-binding</keyword>
<dbReference type="PANTHER" id="PTHR47840:SF1">
    <property type="entry name" value="ZN(II)2CYS6 TRANSCRIPTION FACTOR (EUROFUNG)"/>
    <property type="match status" value="1"/>
</dbReference>
<dbReference type="SUPFAM" id="SSF57701">
    <property type="entry name" value="Zn2/Cys6 DNA-binding domain"/>
    <property type="match status" value="1"/>
</dbReference>
<evidence type="ECO:0000256" key="3">
    <source>
        <dbReference type="ARBA" id="ARBA00023125"/>
    </source>
</evidence>
<protein>
    <recommendedName>
        <fullName evidence="7">Zn(2)-C6 fungal-type domain-containing protein</fullName>
    </recommendedName>
</protein>